<feature type="region of interest" description="Disordered" evidence="1">
    <location>
        <begin position="38"/>
        <end position="58"/>
    </location>
</feature>
<proteinExistence type="predicted"/>
<accession>A0ABS8T6L0</accession>
<keyword evidence="3" id="KW-1185">Reference proteome</keyword>
<reference evidence="2 3" key="1">
    <citation type="journal article" date="2021" name="BMC Genomics">
        <title>Datura genome reveals duplications of psychoactive alkaloid biosynthetic genes and high mutation rate following tissue culture.</title>
        <authorList>
            <person name="Rajewski A."/>
            <person name="Carter-House D."/>
            <person name="Stajich J."/>
            <person name="Litt A."/>
        </authorList>
    </citation>
    <scope>NUCLEOTIDE SEQUENCE [LARGE SCALE GENOMIC DNA]</scope>
    <source>
        <strain evidence="2">AR-01</strain>
    </source>
</reference>
<evidence type="ECO:0000256" key="1">
    <source>
        <dbReference type="SAM" id="MobiDB-lite"/>
    </source>
</evidence>
<gene>
    <name evidence="2" type="ORF">HAX54_003432</name>
</gene>
<evidence type="ECO:0000313" key="3">
    <source>
        <dbReference type="Proteomes" id="UP000823775"/>
    </source>
</evidence>
<sequence length="88" mass="9797">MHCFFCSKQGLKSLSSNRRLPSKKKKCTRLLMDFNKQVGDEGPETATPRETQVPAESEVPMKQDANAMAHVDCRPQRLASLPAASAFF</sequence>
<protein>
    <submittedName>
        <fullName evidence="2">Uncharacterized protein</fullName>
    </submittedName>
</protein>
<organism evidence="2 3">
    <name type="scientific">Datura stramonium</name>
    <name type="common">Jimsonweed</name>
    <name type="synonym">Common thornapple</name>
    <dbReference type="NCBI Taxonomy" id="4076"/>
    <lineage>
        <taxon>Eukaryota</taxon>
        <taxon>Viridiplantae</taxon>
        <taxon>Streptophyta</taxon>
        <taxon>Embryophyta</taxon>
        <taxon>Tracheophyta</taxon>
        <taxon>Spermatophyta</taxon>
        <taxon>Magnoliopsida</taxon>
        <taxon>eudicotyledons</taxon>
        <taxon>Gunneridae</taxon>
        <taxon>Pentapetalae</taxon>
        <taxon>asterids</taxon>
        <taxon>lamiids</taxon>
        <taxon>Solanales</taxon>
        <taxon>Solanaceae</taxon>
        <taxon>Solanoideae</taxon>
        <taxon>Datureae</taxon>
        <taxon>Datura</taxon>
    </lineage>
</organism>
<name>A0ABS8T6L0_DATST</name>
<dbReference type="EMBL" id="JACEIK010001157">
    <property type="protein sequence ID" value="MCD7466593.1"/>
    <property type="molecule type" value="Genomic_DNA"/>
</dbReference>
<evidence type="ECO:0000313" key="2">
    <source>
        <dbReference type="EMBL" id="MCD7466593.1"/>
    </source>
</evidence>
<comment type="caution">
    <text evidence="2">The sequence shown here is derived from an EMBL/GenBank/DDBJ whole genome shotgun (WGS) entry which is preliminary data.</text>
</comment>
<dbReference type="Proteomes" id="UP000823775">
    <property type="component" value="Unassembled WGS sequence"/>
</dbReference>